<dbReference type="InterPro" id="IPR011335">
    <property type="entry name" value="Restrct_endonuc-II-like"/>
</dbReference>
<dbReference type="Pfam" id="PF05685">
    <property type="entry name" value="Uma2"/>
    <property type="match status" value="1"/>
</dbReference>
<keyword evidence="3" id="KW-1185">Reference proteome</keyword>
<evidence type="ECO:0000313" key="2">
    <source>
        <dbReference type="EMBL" id="MEI5687099.1"/>
    </source>
</evidence>
<dbReference type="PANTHER" id="PTHR35400:SF3">
    <property type="entry name" value="SLL1072 PROTEIN"/>
    <property type="match status" value="1"/>
</dbReference>
<protein>
    <submittedName>
        <fullName evidence="2">Uma2 family endonuclease</fullName>
    </submittedName>
</protein>
<name>A0ABU8H284_9SPHN</name>
<dbReference type="PANTHER" id="PTHR35400">
    <property type="entry name" value="SLR1083 PROTEIN"/>
    <property type="match status" value="1"/>
</dbReference>
<dbReference type="EMBL" id="JBBBDM010000003">
    <property type="protein sequence ID" value="MEI5687099.1"/>
    <property type="molecule type" value="Genomic_DNA"/>
</dbReference>
<dbReference type="Proteomes" id="UP001367771">
    <property type="component" value="Unassembled WGS sequence"/>
</dbReference>
<feature type="domain" description="Putative restriction endonuclease" evidence="1">
    <location>
        <begin position="32"/>
        <end position="186"/>
    </location>
</feature>
<keyword evidence="2" id="KW-0378">Hydrolase</keyword>
<evidence type="ECO:0000259" key="1">
    <source>
        <dbReference type="Pfam" id="PF05685"/>
    </source>
</evidence>
<dbReference type="SUPFAM" id="SSF52980">
    <property type="entry name" value="Restriction endonuclease-like"/>
    <property type="match status" value="1"/>
</dbReference>
<dbReference type="InterPro" id="IPR012296">
    <property type="entry name" value="Nuclease_put_TT1808"/>
</dbReference>
<dbReference type="RefSeq" id="WP_336544998.1">
    <property type="nucleotide sequence ID" value="NZ_JBBBDM010000003.1"/>
</dbReference>
<accession>A0ABU8H284</accession>
<sequence>MGQLAAPPPVRKRVPLRIADVDLLYRRGAFDDYGRVELIGGELIYVNAEYRPHMMAKSECAYRLRRALEAIGSTLFVGIEGSVAVSDHDLPRPDIILTSDAYGDGPVPGASVTLVVEIADTTVQLDLGRKQRLYAKGGIPEDWVFDVTGKTVHQMAKPAGASYRTKAQSNFGDSLTALTIPRLTIDTTGL</sequence>
<dbReference type="CDD" id="cd06260">
    <property type="entry name" value="DUF820-like"/>
    <property type="match status" value="1"/>
</dbReference>
<evidence type="ECO:0000313" key="3">
    <source>
        <dbReference type="Proteomes" id="UP001367771"/>
    </source>
</evidence>
<keyword evidence="2" id="KW-0540">Nuclease</keyword>
<keyword evidence="2" id="KW-0255">Endonuclease</keyword>
<comment type="caution">
    <text evidence="2">The sequence shown here is derived from an EMBL/GenBank/DDBJ whole genome shotgun (WGS) entry which is preliminary data.</text>
</comment>
<proteinExistence type="predicted"/>
<dbReference type="InterPro" id="IPR008538">
    <property type="entry name" value="Uma2"/>
</dbReference>
<organism evidence="2 3">
    <name type="scientific">Sphingomonas kyungheensis</name>
    <dbReference type="NCBI Taxonomy" id="1069987"/>
    <lineage>
        <taxon>Bacteria</taxon>
        <taxon>Pseudomonadati</taxon>
        <taxon>Pseudomonadota</taxon>
        <taxon>Alphaproteobacteria</taxon>
        <taxon>Sphingomonadales</taxon>
        <taxon>Sphingomonadaceae</taxon>
        <taxon>Sphingomonas</taxon>
    </lineage>
</organism>
<gene>
    <name evidence="2" type="ORF">V8201_08420</name>
</gene>
<reference evidence="2 3" key="1">
    <citation type="journal article" date="2013" name="Int. J. Syst. Evol. Microbiol.">
        <title>Sphingomonas kyungheensis sp. nov., a bacterium with ginsenoside-converting activity isolated from soil of a ginseng field.</title>
        <authorList>
            <person name="Son H.M."/>
            <person name="Yang J.E."/>
            <person name="Park Y."/>
            <person name="Han C.K."/>
            <person name="Kim S.G."/>
            <person name="Kook M."/>
            <person name="Yi T.H."/>
        </authorList>
    </citation>
    <scope>NUCLEOTIDE SEQUENCE [LARGE SCALE GENOMIC DNA]</scope>
    <source>
        <strain evidence="2 3">LMG 26582</strain>
    </source>
</reference>
<dbReference type="GO" id="GO:0004519">
    <property type="term" value="F:endonuclease activity"/>
    <property type="evidence" value="ECO:0007669"/>
    <property type="project" value="UniProtKB-KW"/>
</dbReference>
<dbReference type="Gene3D" id="3.90.1570.10">
    <property type="entry name" value="tt1808, chain A"/>
    <property type="match status" value="1"/>
</dbReference>